<dbReference type="GO" id="GO:0016740">
    <property type="term" value="F:transferase activity"/>
    <property type="evidence" value="ECO:0007669"/>
    <property type="project" value="UniProtKB-KW"/>
</dbReference>
<accession>A0A433UFK0</accession>
<comment type="caution">
    <text evidence="4">The sequence shown here is derived from an EMBL/GenBank/DDBJ whole genome shotgun (WGS) entry which is preliminary data.</text>
</comment>
<evidence type="ECO:0000313" key="4">
    <source>
        <dbReference type="EMBL" id="RUS92653.1"/>
    </source>
</evidence>
<dbReference type="Pfam" id="PF00132">
    <property type="entry name" value="Hexapep"/>
    <property type="match status" value="1"/>
</dbReference>
<dbReference type="Gene3D" id="3.30.450.40">
    <property type="match status" value="1"/>
</dbReference>
<keyword evidence="2" id="KW-0677">Repeat</keyword>
<evidence type="ECO:0000259" key="3">
    <source>
        <dbReference type="SMART" id="SM00065"/>
    </source>
</evidence>
<dbReference type="Proteomes" id="UP000276103">
    <property type="component" value="Unassembled WGS sequence"/>
</dbReference>
<gene>
    <name evidence="4" type="ORF">DSM107003_49250</name>
</gene>
<dbReference type="AlphaFoldDB" id="A0A433UFK0"/>
<protein>
    <recommendedName>
        <fullName evidence="3">GAF domain-containing protein</fullName>
    </recommendedName>
</protein>
<dbReference type="CDD" id="cd04647">
    <property type="entry name" value="LbH_MAT_like"/>
    <property type="match status" value="1"/>
</dbReference>
<name>A0A433UFK0_ANAVA</name>
<dbReference type="PANTHER" id="PTHR23416">
    <property type="entry name" value="SIALIC ACID SYNTHASE-RELATED"/>
    <property type="match status" value="1"/>
</dbReference>
<dbReference type="SUPFAM" id="SSF55781">
    <property type="entry name" value="GAF domain-like"/>
    <property type="match status" value="1"/>
</dbReference>
<dbReference type="SUPFAM" id="SSF51161">
    <property type="entry name" value="Trimeric LpxA-like enzymes"/>
    <property type="match status" value="2"/>
</dbReference>
<dbReference type="InterPro" id="IPR018357">
    <property type="entry name" value="Hexapep_transf_CS"/>
</dbReference>
<dbReference type="InterPro" id="IPR003018">
    <property type="entry name" value="GAF"/>
</dbReference>
<dbReference type="Pfam" id="PF13185">
    <property type="entry name" value="GAF_2"/>
    <property type="match status" value="1"/>
</dbReference>
<dbReference type="PROSITE" id="PS00101">
    <property type="entry name" value="HEXAPEP_TRANSFERASES"/>
    <property type="match status" value="1"/>
</dbReference>
<dbReference type="PANTHER" id="PTHR23416:SF78">
    <property type="entry name" value="LIPOPOLYSACCHARIDE BIOSYNTHESIS O-ACETYL TRANSFERASE WBBJ-RELATED"/>
    <property type="match status" value="1"/>
</dbReference>
<proteinExistence type="predicted"/>
<evidence type="ECO:0000256" key="1">
    <source>
        <dbReference type="ARBA" id="ARBA00022679"/>
    </source>
</evidence>
<sequence>MVSQEYISHWKHIQEILLTNLFGYLPTNIIGGKLRNSLYRNILHQIGKSVYIENNVKIFNASCIEIGNNVQIARSVNLDARWHSNNKIYLADEVSLEQGVDIRALNNTSIEIYERTFIGPYVCIAGPGNIKIGKNCLIAAQTGLFANNHLYSNPTENINSQGVSREGIVIEDDCWLGSGVKVLDGVNIGEGSIIGAGAVVTKDIPPFSVAVGVPAKVIRSRKEYICKDGSRLPILLSTSLAQVEKAAKVNYQHLQNINNTARCDLLFKKLLHSICEVMNVDTVTVLLPAEKEQQLFVCATIGLEEEMREGIQIPLGCGFAGKIATSAKRIIVDDLSKIEVVSPILRNKGIRSIMGVPLQLKDQVCGVLHVGKFCPYQFTNDSVQQLQLIADSIGLAIQPLLKI</sequence>
<dbReference type="InterPro" id="IPR001451">
    <property type="entry name" value="Hexapep"/>
</dbReference>
<reference evidence="4 5" key="1">
    <citation type="journal article" date="2019" name="Genome Biol. Evol.">
        <title>Day and night: Metabolic profiles and evolutionary relationships of six axenic non-marine cyanobacteria.</title>
        <authorList>
            <person name="Will S.E."/>
            <person name="Henke P."/>
            <person name="Boedeker C."/>
            <person name="Huang S."/>
            <person name="Brinkmann H."/>
            <person name="Rohde M."/>
            <person name="Jarek M."/>
            <person name="Friedl T."/>
            <person name="Seufert S."/>
            <person name="Schumacher M."/>
            <person name="Overmann J."/>
            <person name="Neumann-Schaal M."/>
            <person name="Petersen J."/>
        </authorList>
    </citation>
    <scope>NUCLEOTIDE SEQUENCE [LARGE SCALE GENOMIC DNA]</scope>
    <source>
        <strain evidence="4 5">SAG 1403-4b</strain>
    </source>
</reference>
<dbReference type="InterPro" id="IPR011004">
    <property type="entry name" value="Trimer_LpxA-like_sf"/>
</dbReference>
<feature type="domain" description="GAF" evidence="3">
    <location>
        <begin position="262"/>
        <end position="402"/>
    </location>
</feature>
<dbReference type="Gene3D" id="2.160.10.10">
    <property type="entry name" value="Hexapeptide repeat proteins"/>
    <property type="match status" value="2"/>
</dbReference>
<evidence type="ECO:0000256" key="2">
    <source>
        <dbReference type="ARBA" id="ARBA00022737"/>
    </source>
</evidence>
<evidence type="ECO:0000313" key="5">
    <source>
        <dbReference type="Proteomes" id="UP000276103"/>
    </source>
</evidence>
<dbReference type="GO" id="GO:0031470">
    <property type="term" value="C:carboxysome"/>
    <property type="evidence" value="ECO:0007669"/>
    <property type="project" value="UniProtKB-ARBA"/>
</dbReference>
<keyword evidence="5" id="KW-1185">Reference proteome</keyword>
<dbReference type="OrthoDB" id="9815592at2"/>
<dbReference type="InterPro" id="IPR029016">
    <property type="entry name" value="GAF-like_dom_sf"/>
</dbReference>
<dbReference type="GO" id="GO:0043886">
    <property type="term" value="F:structural constituent of carboxysome shell"/>
    <property type="evidence" value="ECO:0007669"/>
    <property type="project" value="UniProtKB-ARBA"/>
</dbReference>
<dbReference type="SMART" id="SM00065">
    <property type="entry name" value="GAF"/>
    <property type="match status" value="1"/>
</dbReference>
<keyword evidence="1" id="KW-0808">Transferase</keyword>
<dbReference type="InterPro" id="IPR051159">
    <property type="entry name" value="Hexapeptide_acetyltransf"/>
</dbReference>
<dbReference type="EMBL" id="RSCM01000025">
    <property type="protein sequence ID" value="RUS92653.1"/>
    <property type="molecule type" value="Genomic_DNA"/>
</dbReference>
<organism evidence="4 5">
    <name type="scientific">Trichormus variabilis SAG 1403-4b</name>
    <dbReference type="NCBI Taxonomy" id="447716"/>
    <lineage>
        <taxon>Bacteria</taxon>
        <taxon>Bacillati</taxon>
        <taxon>Cyanobacteriota</taxon>
        <taxon>Cyanophyceae</taxon>
        <taxon>Nostocales</taxon>
        <taxon>Nostocaceae</taxon>
        <taxon>Trichormus</taxon>
    </lineage>
</organism>